<proteinExistence type="predicted"/>
<dbReference type="Proteomes" id="UP000310189">
    <property type="component" value="Unassembled WGS sequence"/>
</dbReference>
<protein>
    <submittedName>
        <fullName evidence="2">Uncharacterized protein</fullName>
    </submittedName>
</protein>
<gene>
    <name evidence="2" type="ORF">E3P99_02335</name>
</gene>
<dbReference type="AlphaFoldDB" id="A0A4T0FLE3"/>
<dbReference type="EMBL" id="SPNW01000032">
    <property type="protein sequence ID" value="TIA88920.1"/>
    <property type="molecule type" value="Genomic_DNA"/>
</dbReference>
<feature type="region of interest" description="Disordered" evidence="1">
    <location>
        <begin position="48"/>
        <end position="72"/>
    </location>
</feature>
<organism evidence="2 3">
    <name type="scientific">Wallemia hederae</name>
    <dbReference type="NCBI Taxonomy" id="1540922"/>
    <lineage>
        <taxon>Eukaryota</taxon>
        <taxon>Fungi</taxon>
        <taxon>Dikarya</taxon>
        <taxon>Basidiomycota</taxon>
        <taxon>Wallemiomycotina</taxon>
        <taxon>Wallemiomycetes</taxon>
        <taxon>Wallemiales</taxon>
        <taxon>Wallemiaceae</taxon>
        <taxon>Wallemia</taxon>
    </lineage>
</organism>
<comment type="caution">
    <text evidence="2">The sequence shown here is derived from an EMBL/GenBank/DDBJ whole genome shotgun (WGS) entry which is preliminary data.</text>
</comment>
<keyword evidence="3" id="KW-1185">Reference proteome</keyword>
<accession>A0A4T0FLE3</accession>
<evidence type="ECO:0000313" key="2">
    <source>
        <dbReference type="EMBL" id="TIA88920.1"/>
    </source>
</evidence>
<feature type="compositionally biased region" description="Low complexity" evidence="1">
    <location>
        <begin position="59"/>
        <end position="72"/>
    </location>
</feature>
<evidence type="ECO:0000256" key="1">
    <source>
        <dbReference type="SAM" id="MobiDB-lite"/>
    </source>
</evidence>
<sequence length="141" mass="15539">MKSSMRNTRVKKNLRVRFLLDASTDKSMHGGVSDEPCIAAHAANQSSISRGGGHGHGYGWSSSKPSSVSHSPYSYSSPQGRCYICDNYKHYYHNRNSSAGSLNSSSSGSSYSAGSLSMPPYYDYYNSIVSNLVPQMQMYYY</sequence>
<reference evidence="2 3" key="1">
    <citation type="submission" date="2019-03" db="EMBL/GenBank/DDBJ databases">
        <title>Sequencing 23 genomes of Wallemia ichthyophaga.</title>
        <authorList>
            <person name="Gostincar C."/>
        </authorList>
    </citation>
    <scope>NUCLEOTIDE SEQUENCE [LARGE SCALE GENOMIC DNA]</scope>
    <source>
        <strain evidence="2 3">EXF-5753</strain>
    </source>
</reference>
<name>A0A4T0FLE3_9BASI</name>
<evidence type="ECO:0000313" key="3">
    <source>
        <dbReference type="Proteomes" id="UP000310189"/>
    </source>
</evidence>